<dbReference type="Proteomes" id="UP000623687">
    <property type="component" value="Unassembled WGS sequence"/>
</dbReference>
<keyword evidence="6" id="KW-1185">Reference proteome</keyword>
<comment type="subcellular location">
    <subcellularLocation>
        <location evidence="1 2">Nucleus</location>
    </subcellularLocation>
</comment>
<feature type="compositionally biased region" description="Polar residues" evidence="3">
    <location>
        <begin position="63"/>
        <end position="72"/>
    </location>
</feature>
<dbReference type="InterPro" id="IPR009057">
    <property type="entry name" value="Homeodomain-like_sf"/>
</dbReference>
<gene>
    <name evidence="5" type="ORF">PC9H_010965</name>
</gene>
<dbReference type="OrthoDB" id="6159439at2759"/>
<evidence type="ECO:0000256" key="1">
    <source>
        <dbReference type="PROSITE-ProRule" id="PRU00108"/>
    </source>
</evidence>
<feature type="compositionally biased region" description="Polar residues" evidence="3">
    <location>
        <begin position="138"/>
        <end position="164"/>
    </location>
</feature>
<organism evidence="5 6">
    <name type="scientific">Pleurotus ostreatus</name>
    <name type="common">Oyster mushroom</name>
    <name type="synonym">White-rot fungus</name>
    <dbReference type="NCBI Taxonomy" id="5322"/>
    <lineage>
        <taxon>Eukaryota</taxon>
        <taxon>Fungi</taxon>
        <taxon>Dikarya</taxon>
        <taxon>Basidiomycota</taxon>
        <taxon>Agaricomycotina</taxon>
        <taxon>Agaricomycetes</taxon>
        <taxon>Agaricomycetidae</taxon>
        <taxon>Agaricales</taxon>
        <taxon>Pleurotineae</taxon>
        <taxon>Pleurotaceae</taxon>
        <taxon>Pleurotus</taxon>
    </lineage>
</organism>
<evidence type="ECO:0000256" key="3">
    <source>
        <dbReference type="SAM" id="MobiDB-lite"/>
    </source>
</evidence>
<feature type="region of interest" description="Disordered" evidence="3">
    <location>
        <begin position="55"/>
        <end position="88"/>
    </location>
</feature>
<dbReference type="AlphaFoldDB" id="A0A8H6ZNG1"/>
<proteinExistence type="predicted"/>
<dbReference type="RefSeq" id="XP_036627838.1">
    <property type="nucleotide sequence ID" value="XM_036780455.1"/>
</dbReference>
<feature type="compositionally biased region" description="Polar residues" evidence="3">
    <location>
        <begin position="407"/>
        <end position="419"/>
    </location>
</feature>
<evidence type="ECO:0000313" key="6">
    <source>
        <dbReference type="Proteomes" id="UP000623687"/>
    </source>
</evidence>
<feature type="compositionally biased region" description="Polar residues" evidence="3">
    <location>
        <begin position="170"/>
        <end position="189"/>
    </location>
</feature>
<comment type="caution">
    <text evidence="5">The sequence shown here is derived from an EMBL/GenBank/DDBJ whole genome shotgun (WGS) entry which is preliminary data.</text>
</comment>
<keyword evidence="1 2" id="KW-0371">Homeobox</keyword>
<evidence type="ECO:0000256" key="2">
    <source>
        <dbReference type="RuleBase" id="RU000682"/>
    </source>
</evidence>
<name>A0A8H6ZNG1_PLEOS</name>
<dbReference type="SMART" id="SM00389">
    <property type="entry name" value="HOX"/>
    <property type="match status" value="1"/>
</dbReference>
<reference evidence="5" key="1">
    <citation type="submission" date="2019-07" db="EMBL/GenBank/DDBJ databases">
        <authorList>
            <person name="Palmer J.M."/>
        </authorList>
    </citation>
    <scope>NUCLEOTIDE SEQUENCE</scope>
    <source>
        <strain evidence="5">PC9</strain>
    </source>
</reference>
<dbReference type="Gene3D" id="1.10.10.60">
    <property type="entry name" value="Homeodomain-like"/>
    <property type="match status" value="1"/>
</dbReference>
<dbReference type="InterPro" id="IPR001356">
    <property type="entry name" value="HD"/>
</dbReference>
<dbReference type="Pfam" id="PF00046">
    <property type="entry name" value="Homeodomain"/>
    <property type="match status" value="1"/>
</dbReference>
<dbReference type="GO" id="GO:0003677">
    <property type="term" value="F:DNA binding"/>
    <property type="evidence" value="ECO:0007669"/>
    <property type="project" value="UniProtKB-UniRule"/>
</dbReference>
<dbReference type="SUPFAM" id="SSF46689">
    <property type="entry name" value="Homeodomain-like"/>
    <property type="match status" value="1"/>
</dbReference>
<feature type="domain" description="Homeobox" evidence="4">
    <location>
        <begin position="3"/>
        <end position="63"/>
    </location>
</feature>
<dbReference type="GO" id="GO:0005634">
    <property type="term" value="C:nucleus"/>
    <property type="evidence" value="ECO:0007669"/>
    <property type="project" value="UniProtKB-SubCell"/>
</dbReference>
<accession>A0A8H6ZNG1</accession>
<keyword evidence="1 2" id="KW-0539">Nucleus</keyword>
<dbReference type="VEuPathDB" id="FungiDB:PC9H_010965"/>
<feature type="region of interest" description="Disordered" evidence="3">
    <location>
        <begin position="127"/>
        <end position="240"/>
    </location>
</feature>
<feature type="region of interest" description="Disordered" evidence="3">
    <location>
        <begin position="382"/>
        <end position="419"/>
    </location>
</feature>
<evidence type="ECO:0000259" key="4">
    <source>
        <dbReference type="PROSITE" id="PS50071"/>
    </source>
</evidence>
<feature type="DNA-binding region" description="Homeobox" evidence="1">
    <location>
        <begin position="5"/>
        <end position="64"/>
    </location>
</feature>
<dbReference type="CDD" id="cd00086">
    <property type="entry name" value="homeodomain"/>
    <property type="match status" value="1"/>
</dbReference>
<protein>
    <recommendedName>
        <fullName evidence="4">Homeobox domain-containing protein</fullName>
    </recommendedName>
</protein>
<evidence type="ECO:0000313" key="5">
    <source>
        <dbReference type="EMBL" id="KAF7422806.1"/>
    </source>
</evidence>
<dbReference type="PROSITE" id="PS50071">
    <property type="entry name" value="HOMEOBOX_2"/>
    <property type="match status" value="1"/>
</dbReference>
<keyword evidence="1 2" id="KW-0238">DNA-binding</keyword>
<sequence length="440" mass="47498">MLKPQRRLPTFASAPQLQVLESAFLSKNRLDEEDKYRLACETGLNPGWINDWFTRRRKKKRTNSPAKTNGETGKNKRRRVAGPDAGFPRICADASLDHQENTPPSAGIVPIGGLKMEFLRYMPVSSLPSSSRQSSISAGGTDSGISECSTPANEPNVLISNEASVDSLPSGGTLSSESPSTGLSGNTPALTPDLGSSELHDSSRSLSQSPSLGYIPATFPSFSAHPGTQPGDPKAHFEGTQNAPLSLPVIQPDPTVFDTGGSLDLSEEFRASSVFTQLTQNTILTPPRPDSAFNTHHSSQQFYPSRLCDLSYGLGFSSGGLQTHSSSMSLNGSFGPQASRPVPLSFRVRLSDLNAYHQAILELNLLRNSGNLNANEVASMVSSEPLPPSLRGAVTSQRKIIQRRNGPHQSPRSKPEANQRTAVRWRVACYFFLPSQTHKC</sequence>
<dbReference type="GeneID" id="59380783"/>
<feature type="compositionally biased region" description="Low complexity" evidence="3">
    <location>
        <begin position="127"/>
        <end position="137"/>
    </location>
</feature>
<dbReference type="EMBL" id="JACETU010000008">
    <property type="protein sequence ID" value="KAF7422806.1"/>
    <property type="molecule type" value="Genomic_DNA"/>
</dbReference>